<dbReference type="EMBL" id="JAKOGI010001156">
    <property type="protein sequence ID" value="KAJ8427337.1"/>
    <property type="molecule type" value="Genomic_DNA"/>
</dbReference>
<dbReference type="PANTHER" id="PTHR37079:SF4">
    <property type="entry name" value="SERINE_THREONINE-PROTEIN KINASE ATM"/>
    <property type="match status" value="1"/>
</dbReference>
<feature type="region of interest" description="Disordered" evidence="2">
    <location>
        <begin position="480"/>
        <end position="584"/>
    </location>
</feature>
<dbReference type="InterPro" id="IPR038980">
    <property type="entry name" value="ATM_plant"/>
</dbReference>
<gene>
    <name evidence="4" type="ORF">Cgig2_030602</name>
</gene>
<evidence type="ECO:0000256" key="2">
    <source>
        <dbReference type="SAM" id="MobiDB-lite"/>
    </source>
</evidence>
<feature type="domain" description="FAT" evidence="3">
    <location>
        <begin position="1"/>
        <end position="390"/>
    </location>
</feature>
<reference evidence="4" key="1">
    <citation type="submission" date="2022-04" db="EMBL/GenBank/DDBJ databases">
        <title>Carnegiea gigantea Genome sequencing and assembly v2.</title>
        <authorList>
            <person name="Copetti D."/>
            <person name="Sanderson M.J."/>
            <person name="Burquez A."/>
            <person name="Wojciechowski M.F."/>
        </authorList>
    </citation>
    <scope>NUCLEOTIDE SEQUENCE</scope>
    <source>
        <strain evidence="4">SGP5-SGP5p</strain>
        <tissue evidence="4">Aerial part</tissue>
    </source>
</reference>
<feature type="compositionally biased region" description="Basic and acidic residues" evidence="2">
    <location>
        <begin position="545"/>
        <end position="556"/>
    </location>
</feature>
<dbReference type="GO" id="GO:0006974">
    <property type="term" value="P:DNA damage response"/>
    <property type="evidence" value="ECO:0007669"/>
    <property type="project" value="InterPro"/>
</dbReference>
<organism evidence="4 5">
    <name type="scientific">Carnegiea gigantea</name>
    <dbReference type="NCBI Taxonomy" id="171969"/>
    <lineage>
        <taxon>Eukaryota</taxon>
        <taxon>Viridiplantae</taxon>
        <taxon>Streptophyta</taxon>
        <taxon>Embryophyta</taxon>
        <taxon>Tracheophyta</taxon>
        <taxon>Spermatophyta</taxon>
        <taxon>Magnoliopsida</taxon>
        <taxon>eudicotyledons</taxon>
        <taxon>Gunneridae</taxon>
        <taxon>Pentapetalae</taxon>
        <taxon>Caryophyllales</taxon>
        <taxon>Cactineae</taxon>
        <taxon>Cactaceae</taxon>
        <taxon>Cactoideae</taxon>
        <taxon>Echinocereeae</taxon>
        <taxon>Carnegiea</taxon>
    </lineage>
</organism>
<protein>
    <recommendedName>
        <fullName evidence="3">FAT domain-containing protein</fullName>
    </recommendedName>
</protein>
<dbReference type="GO" id="GO:0004674">
    <property type="term" value="F:protein serine/threonine kinase activity"/>
    <property type="evidence" value="ECO:0007669"/>
    <property type="project" value="InterPro"/>
</dbReference>
<evidence type="ECO:0000256" key="1">
    <source>
        <dbReference type="SAM" id="Coils"/>
    </source>
</evidence>
<accession>A0A9Q1JJ18</accession>
<name>A0A9Q1JJ18_9CARY</name>
<dbReference type="AlphaFoldDB" id="A0A9Q1JJ18"/>
<keyword evidence="1" id="KW-0175">Coiled coil</keyword>
<feature type="coiled-coil region" evidence="1">
    <location>
        <begin position="245"/>
        <end position="279"/>
    </location>
</feature>
<evidence type="ECO:0000259" key="3">
    <source>
        <dbReference type="PROSITE" id="PS51189"/>
    </source>
</evidence>
<dbReference type="OrthoDB" id="1743307at2759"/>
<evidence type="ECO:0000313" key="4">
    <source>
        <dbReference type="EMBL" id="KAJ8427337.1"/>
    </source>
</evidence>
<dbReference type="PROSITE" id="PS51189">
    <property type="entry name" value="FAT"/>
    <property type="match status" value="1"/>
</dbReference>
<dbReference type="Proteomes" id="UP001153076">
    <property type="component" value="Unassembled WGS sequence"/>
</dbReference>
<feature type="compositionally biased region" description="Basic and acidic residues" evidence="2">
    <location>
        <begin position="508"/>
        <end position="522"/>
    </location>
</feature>
<feature type="compositionally biased region" description="Basic residues" evidence="2">
    <location>
        <begin position="574"/>
        <end position="584"/>
    </location>
</feature>
<dbReference type="PANTHER" id="PTHR37079">
    <property type="entry name" value="SERINE/THREONINE-PROTEIN KINASE ATM"/>
    <property type="match status" value="1"/>
</dbReference>
<feature type="compositionally biased region" description="Basic and acidic residues" evidence="2">
    <location>
        <begin position="491"/>
        <end position="500"/>
    </location>
</feature>
<keyword evidence="5" id="KW-1185">Reference proteome</keyword>
<sequence>MKPFMPLQIKITGKSQASLRIIKVEYAVELHFEADTTAYEFGRTFCGVQESPASDLGLQGLYTPASFAIFIDSAKGATFIMKGSMFSQAAASLHEFKSMCMELGGQNTSLYWLGRLEEAKLLRAQGQQLMAINLGKYIAEQILSNEESSDVHRLVGKWLAETRTSNSRTILEKYLKHAVLSAEQHKSLSRKSLDRKCQTHFHLAHYADALFRNHEERLNSSEWQAAMRLRKHKKMELEALIKRLRSSTKGEKADYSLKIQELQKQLAMDTEEAEKLQDDRDNFLNLALEGYKRCLVIGDKYDVRVVFRLISLWFSLSSRQNVISVMLNTVKEVQSYKFIPLVYQIASRLGSMKDVEGSHTFQFALASLLKKLAIEHPYHTIFQLLALANGDRIKDKQRSRNSFVVDIDKKLAAEKLLEELSAYHGAIIRQMKQMVEIYIRLAELETKREDMNRRISLPRDIRSVRELELTRDLKLGRSAREIGVNPVSPGNDRDNRDNTRHGRKNPRNRSDAWRWTDGHGGSRENGGGVDEDEVKECGEFVGSEGEGKEAGEGEAKLKRRIVGDEGEGQAKECGRRRRRPSEGG</sequence>
<dbReference type="InterPro" id="IPR014009">
    <property type="entry name" value="PIK_FAT"/>
</dbReference>
<proteinExistence type="predicted"/>
<evidence type="ECO:0000313" key="5">
    <source>
        <dbReference type="Proteomes" id="UP001153076"/>
    </source>
</evidence>
<comment type="caution">
    <text evidence="4">The sequence shown here is derived from an EMBL/GenBank/DDBJ whole genome shotgun (WGS) entry which is preliminary data.</text>
</comment>